<dbReference type="InterPro" id="IPR016032">
    <property type="entry name" value="Sig_transdc_resp-reg_C-effctor"/>
</dbReference>
<dbReference type="GO" id="GO:0003677">
    <property type="term" value="F:DNA binding"/>
    <property type="evidence" value="ECO:0007669"/>
    <property type="project" value="UniProtKB-KW"/>
</dbReference>
<dbReference type="AlphaFoldDB" id="A0A7K1YDX9"/>
<dbReference type="PROSITE" id="PS50043">
    <property type="entry name" value="HTH_LUXR_2"/>
    <property type="match status" value="1"/>
</dbReference>
<reference evidence="6 7" key="1">
    <citation type="submission" date="2019-11" db="EMBL/GenBank/DDBJ databases">
        <title>Pedobacter sp. HMF7647 Genome sequencing and assembly.</title>
        <authorList>
            <person name="Kang H."/>
            <person name="Kim H."/>
            <person name="Joh K."/>
        </authorList>
    </citation>
    <scope>NUCLEOTIDE SEQUENCE [LARGE SCALE GENOMIC DNA]</scope>
    <source>
        <strain evidence="6 7">HMF7647</strain>
    </source>
</reference>
<dbReference type="InterPro" id="IPR001789">
    <property type="entry name" value="Sig_transdc_resp-reg_receiver"/>
</dbReference>
<accession>A0A7K1YDX9</accession>
<evidence type="ECO:0000256" key="2">
    <source>
        <dbReference type="ARBA" id="ARBA00023125"/>
    </source>
</evidence>
<evidence type="ECO:0000313" key="7">
    <source>
        <dbReference type="Proteomes" id="UP000466586"/>
    </source>
</evidence>
<gene>
    <name evidence="6" type="ORF">GS399_14925</name>
</gene>
<dbReference type="PROSITE" id="PS50110">
    <property type="entry name" value="RESPONSE_REGULATORY"/>
    <property type="match status" value="1"/>
</dbReference>
<evidence type="ECO:0000259" key="5">
    <source>
        <dbReference type="PROSITE" id="PS50110"/>
    </source>
</evidence>
<dbReference type="CDD" id="cd17535">
    <property type="entry name" value="REC_NarL-like"/>
    <property type="match status" value="1"/>
</dbReference>
<dbReference type="Pfam" id="PF00072">
    <property type="entry name" value="Response_reg"/>
    <property type="match status" value="1"/>
</dbReference>
<keyword evidence="7" id="KW-1185">Reference proteome</keyword>
<dbReference type="RefSeq" id="WP_160845448.1">
    <property type="nucleotide sequence ID" value="NZ_WVHT01000007.1"/>
</dbReference>
<dbReference type="SUPFAM" id="SSF52172">
    <property type="entry name" value="CheY-like"/>
    <property type="match status" value="1"/>
</dbReference>
<dbReference type="SMART" id="SM00421">
    <property type="entry name" value="HTH_LUXR"/>
    <property type="match status" value="1"/>
</dbReference>
<keyword evidence="2" id="KW-0238">DNA-binding</keyword>
<organism evidence="6 7">
    <name type="scientific">Hufsiella arboris</name>
    <dbReference type="NCBI Taxonomy" id="2695275"/>
    <lineage>
        <taxon>Bacteria</taxon>
        <taxon>Pseudomonadati</taxon>
        <taxon>Bacteroidota</taxon>
        <taxon>Sphingobacteriia</taxon>
        <taxon>Sphingobacteriales</taxon>
        <taxon>Sphingobacteriaceae</taxon>
        <taxon>Hufsiella</taxon>
    </lineage>
</organism>
<dbReference type="Gene3D" id="3.40.50.2300">
    <property type="match status" value="1"/>
</dbReference>
<dbReference type="Pfam" id="PF00196">
    <property type="entry name" value="GerE"/>
    <property type="match status" value="1"/>
</dbReference>
<comment type="caution">
    <text evidence="6">The sequence shown here is derived from an EMBL/GenBank/DDBJ whole genome shotgun (WGS) entry which is preliminary data.</text>
</comment>
<dbReference type="EMBL" id="WVHT01000007">
    <property type="protein sequence ID" value="MXV52269.1"/>
    <property type="molecule type" value="Genomic_DNA"/>
</dbReference>
<dbReference type="SMART" id="SM00448">
    <property type="entry name" value="REC"/>
    <property type="match status" value="1"/>
</dbReference>
<evidence type="ECO:0000256" key="1">
    <source>
        <dbReference type="ARBA" id="ARBA00022553"/>
    </source>
</evidence>
<dbReference type="SUPFAM" id="SSF46894">
    <property type="entry name" value="C-terminal effector domain of the bipartite response regulators"/>
    <property type="match status" value="1"/>
</dbReference>
<evidence type="ECO:0000256" key="3">
    <source>
        <dbReference type="PROSITE-ProRule" id="PRU00169"/>
    </source>
</evidence>
<dbReference type="InterPro" id="IPR000792">
    <property type="entry name" value="Tscrpt_reg_LuxR_C"/>
</dbReference>
<dbReference type="InterPro" id="IPR039420">
    <property type="entry name" value="WalR-like"/>
</dbReference>
<dbReference type="CDD" id="cd06170">
    <property type="entry name" value="LuxR_C_like"/>
    <property type="match status" value="1"/>
</dbReference>
<feature type="modified residue" description="4-aspartylphosphate" evidence="3">
    <location>
        <position position="57"/>
    </location>
</feature>
<sequence length="214" mass="24912">MRQYQVALVDDHRLFRNGMASLIGNFPEYIVSLQASNGKEFIQKISKKFKPDIVLLDLDMPEMDGIATTDWLHKNFPEIHVIILSMFDNSEKILKLVEMGIKGYLLKDSDMDDFKRALDTVSKDDVFFPSFVTKHMMQKLKPPPKTNGEVTLNKRETEFLIWNCSELTYKEIADKMCISIRTVDGYRDQLFEKLQIKNRVGLVLYAIKHKLVEM</sequence>
<dbReference type="Proteomes" id="UP000466586">
    <property type="component" value="Unassembled WGS sequence"/>
</dbReference>
<dbReference type="InterPro" id="IPR011006">
    <property type="entry name" value="CheY-like_superfamily"/>
</dbReference>
<dbReference type="PANTHER" id="PTHR43214:SF43">
    <property type="entry name" value="TWO-COMPONENT RESPONSE REGULATOR"/>
    <property type="match status" value="1"/>
</dbReference>
<evidence type="ECO:0000313" key="6">
    <source>
        <dbReference type="EMBL" id="MXV52269.1"/>
    </source>
</evidence>
<dbReference type="GO" id="GO:0000160">
    <property type="term" value="P:phosphorelay signal transduction system"/>
    <property type="evidence" value="ECO:0007669"/>
    <property type="project" value="InterPro"/>
</dbReference>
<feature type="domain" description="Response regulatory" evidence="5">
    <location>
        <begin position="5"/>
        <end position="122"/>
    </location>
</feature>
<dbReference type="GO" id="GO:0006355">
    <property type="term" value="P:regulation of DNA-templated transcription"/>
    <property type="evidence" value="ECO:0007669"/>
    <property type="project" value="InterPro"/>
</dbReference>
<feature type="domain" description="HTH luxR-type" evidence="4">
    <location>
        <begin position="145"/>
        <end position="210"/>
    </location>
</feature>
<evidence type="ECO:0000259" key="4">
    <source>
        <dbReference type="PROSITE" id="PS50043"/>
    </source>
</evidence>
<protein>
    <submittedName>
        <fullName evidence="6">Response regulator</fullName>
    </submittedName>
</protein>
<dbReference type="InterPro" id="IPR058245">
    <property type="entry name" value="NreC/VraR/RcsB-like_REC"/>
</dbReference>
<dbReference type="PANTHER" id="PTHR43214">
    <property type="entry name" value="TWO-COMPONENT RESPONSE REGULATOR"/>
    <property type="match status" value="1"/>
</dbReference>
<proteinExistence type="predicted"/>
<keyword evidence="1 3" id="KW-0597">Phosphoprotein</keyword>
<name>A0A7K1YDX9_9SPHI</name>